<feature type="domain" description="RNA polymerase sigma-70 region 2" evidence="6">
    <location>
        <begin position="20"/>
        <end position="85"/>
    </location>
</feature>
<sequence length="210" mass="23969">MSKGKESENCPIPQANFEELYLSFGPKIHRYVTRLVGNQEAEDLTQDIFIKIGQSATTFRNESKLSTWIYRIATNAAIDKIRSTSHSRVIKKTILPTVSEDAIEIDKLACGQKDSLPETEAINKEMNSCIHAFINNLPEMYRTVIILSEFEGFKNKEIAEILGISLDLVKIRLHRGKQNLKESFSKHCNFYRDDRNVLACEPKGPLKHKI</sequence>
<evidence type="ECO:0000256" key="5">
    <source>
        <dbReference type="ARBA" id="ARBA00023163"/>
    </source>
</evidence>
<name>A0ABZ3IQB7_9FIRM</name>
<evidence type="ECO:0000256" key="4">
    <source>
        <dbReference type="ARBA" id="ARBA00023125"/>
    </source>
</evidence>
<dbReference type="PANTHER" id="PTHR43133">
    <property type="entry name" value="RNA POLYMERASE ECF-TYPE SIGMA FACTO"/>
    <property type="match status" value="1"/>
</dbReference>
<proteinExistence type="inferred from homology"/>
<accession>A0ABZ3IQB7</accession>
<dbReference type="SUPFAM" id="SSF88659">
    <property type="entry name" value="Sigma3 and sigma4 domains of RNA polymerase sigma factors"/>
    <property type="match status" value="1"/>
</dbReference>
<organism evidence="8 9">
    <name type="scientific">Sporomusa silvacetica DSM 10669</name>
    <dbReference type="NCBI Taxonomy" id="1123289"/>
    <lineage>
        <taxon>Bacteria</taxon>
        <taxon>Bacillati</taxon>
        <taxon>Bacillota</taxon>
        <taxon>Negativicutes</taxon>
        <taxon>Selenomonadales</taxon>
        <taxon>Sporomusaceae</taxon>
        <taxon>Sporomusa</taxon>
    </lineage>
</organism>
<evidence type="ECO:0000256" key="3">
    <source>
        <dbReference type="ARBA" id="ARBA00023082"/>
    </source>
</evidence>
<dbReference type="InterPro" id="IPR013249">
    <property type="entry name" value="RNA_pol_sigma70_r4_t2"/>
</dbReference>
<dbReference type="NCBIfam" id="TIGR02937">
    <property type="entry name" value="sigma70-ECF"/>
    <property type="match status" value="1"/>
</dbReference>
<evidence type="ECO:0000259" key="7">
    <source>
        <dbReference type="Pfam" id="PF08281"/>
    </source>
</evidence>
<evidence type="ECO:0000313" key="9">
    <source>
        <dbReference type="Proteomes" id="UP000216752"/>
    </source>
</evidence>
<dbReference type="InterPro" id="IPR013325">
    <property type="entry name" value="RNA_pol_sigma_r2"/>
</dbReference>
<keyword evidence="4" id="KW-0238">DNA-binding</keyword>
<dbReference type="Gene3D" id="1.10.1740.10">
    <property type="match status" value="1"/>
</dbReference>
<dbReference type="RefSeq" id="WP_094602979.1">
    <property type="nucleotide sequence ID" value="NZ_CP155573.1"/>
</dbReference>
<dbReference type="Pfam" id="PF08281">
    <property type="entry name" value="Sigma70_r4_2"/>
    <property type="match status" value="1"/>
</dbReference>
<dbReference type="Proteomes" id="UP000216752">
    <property type="component" value="Chromosome"/>
</dbReference>
<evidence type="ECO:0000256" key="2">
    <source>
        <dbReference type="ARBA" id="ARBA00023015"/>
    </source>
</evidence>
<dbReference type="InterPro" id="IPR014284">
    <property type="entry name" value="RNA_pol_sigma-70_dom"/>
</dbReference>
<gene>
    <name evidence="8" type="primary">sigE_2</name>
    <name evidence="8" type="ORF">SPSIL_040850</name>
</gene>
<reference evidence="8" key="1">
    <citation type="submission" date="2024-05" db="EMBL/GenBank/DDBJ databases">
        <title>Isolation and characterization of Sporomusa carbonis sp. nov., a carboxydotrophic hydrogenogen in the genus of Sporomusa isolated from a charcoal burning pile.</title>
        <authorList>
            <person name="Boeer T."/>
            <person name="Rosenbaum F."/>
            <person name="Eysell L."/>
            <person name="Mueller V."/>
            <person name="Daniel R."/>
            <person name="Poehlein A."/>
        </authorList>
    </citation>
    <scope>NUCLEOTIDE SEQUENCE [LARGE SCALE GENOMIC DNA]</scope>
    <source>
        <strain evidence="8">DSM 10669</strain>
    </source>
</reference>
<evidence type="ECO:0000256" key="1">
    <source>
        <dbReference type="ARBA" id="ARBA00010641"/>
    </source>
</evidence>
<dbReference type="InterPro" id="IPR013324">
    <property type="entry name" value="RNA_pol_sigma_r3/r4-like"/>
</dbReference>
<evidence type="ECO:0000313" key="8">
    <source>
        <dbReference type="EMBL" id="XFO67866.1"/>
    </source>
</evidence>
<evidence type="ECO:0000259" key="6">
    <source>
        <dbReference type="Pfam" id="PF04542"/>
    </source>
</evidence>
<dbReference type="PANTHER" id="PTHR43133:SF8">
    <property type="entry name" value="RNA POLYMERASE SIGMA FACTOR HI_1459-RELATED"/>
    <property type="match status" value="1"/>
</dbReference>
<comment type="similarity">
    <text evidence="1">Belongs to the sigma-70 factor family. ECF subfamily.</text>
</comment>
<feature type="domain" description="RNA polymerase sigma factor 70 region 4 type 2" evidence="7">
    <location>
        <begin position="129"/>
        <end position="180"/>
    </location>
</feature>
<dbReference type="CDD" id="cd06171">
    <property type="entry name" value="Sigma70_r4"/>
    <property type="match status" value="1"/>
</dbReference>
<dbReference type="SUPFAM" id="SSF88946">
    <property type="entry name" value="Sigma2 domain of RNA polymerase sigma factors"/>
    <property type="match status" value="1"/>
</dbReference>
<protein>
    <submittedName>
        <fullName evidence="8">ECF RNA polymerase sigma factor SigE</fullName>
    </submittedName>
</protein>
<keyword evidence="2" id="KW-0805">Transcription regulation</keyword>
<dbReference type="InterPro" id="IPR039425">
    <property type="entry name" value="RNA_pol_sigma-70-like"/>
</dbReference>
<keyword evidence="9" id="KW-1185">Reference proteome</keyword>
<dbReference type="Pfam" id="PF04542">
    <property type="entry name" value="Sigma70_r2"/>
    <property type="match status" value="1"/>
</dbReference>
<keyword evidence="5" id="KW-0804">Transcription</keyword>
<keyword evidence="3" id="KW-0731">Sigma factor</keyword>
<dbReference type="Gene3D" id="1.10.10.10">
    <property type="entry name" value="Winged helix-like DNA-binding domain superfamily/Winged helix DNA-binding domain"/>
    <property type="match status" value="1"/>
</dbReference>
<dbReference type="InterPro" id="IPR036388">
    <property type="entry name" value="WH-like_DNA-bd_sf"/>
</dbReference>
<dbReference type="EMBL" id="CP155573">
    <property type="protein sequence ID" value="XFO67866.1"/>
    <property type="molecule type" value="Genomic_DNA"/>
</dbReference>
<dbReference type="InterPro" id="IPR007627">
    <property type="entry name" value="RNA_pol_sigma70_r2"/>
</dbReference>